<feature type="binding site" evidence="6">
    <location>
        <position position="71"/>
    </location>
    <ligand>
        <name>[4Fe-4S] cluster</name>
        <dbReference type="ChEBI" id="CHEBI:49883"/>
        <label>2</label>
    </ligand>
</feature>
<dbReference type="NCBIfam" id="TIGR00402">
    <property type="entry name" value="napF"/>
    <property type="match status" value="1"/>
</dbReference>
<comment type="function">
    <text evidence="6">Could be involved in the maturation of NapA, the catalytic subunit of the periplasmic nitrate reductase, before its export into the periplasm.</text>
</comment>
<organism evidence="8 9">
    <name type="scientific">Aeromonas lusitana</name>
    <dbReference type="NCBI Taxonomy" id="931529"/>
    <lineage>
        <taxon>Bacteria</taxon>
        <taxon>Pseudomonadati</taxon>
        <taxon>Pseudomonadota</taxon>
        <taxon>Gammaproteobacteria</taxon>
        <taxon>Aeromonadales</taxon>
        <taxon>Aeromonadaceae</taxon>
        <taxon>Aeromonas</taxon>
    </lineage>
</organism>
<evidence type="ECO:0000256" key="5">
    <source>
        <dbReference type="ARBA" id="ARBA00023014"/>
    </source>
</evidence>
<proteinExistence type="inferred from homology"/>
<dbReference type="Gene3D" id="3.30.70.20">
    <property type="match status" value="2"/>
</dbReference>
<evidence type="ECO:0000256" key="6">
    <source>
        <dbReference type="HAMAP-Rule" id="MF_02201"/>
    </source>
</evidence>
<feature type="domain" description="4Fe-4S ferredoxin-type" evidence="7">
    <location>
        <begin position="134"/>
        <end position="163"/>
    </location>
</feature>
<evidence type="ECO:0000256" key="3">
    <source>
        <dbReference type="ARBA" id="ARBA00022737"/>
    </source>
</evidence>
<name>A0A2M8HAR6_9GAMM</name>
<dbReference type="Proteomes" id="UP000232060">
    <property type="component" value="Unassembled WGS sequence"/>
</dbReference>
<dbReference type="Pfam" id="PF12838">
    <property type="entry name" value="Fer4_7"/>
    <property type="match status" value="2"/>
</dbReference>
<dbReference type="SUPFAM" id="SSF46548">
    <property type="entry name" value="alpha-helical ferredoxin"/>
    <property type="match status" value="1"/>
</dbReference>
<sequence>MPDGVDLSRRGLFRGQLSARAPEVQLPWSIPWSDFVADCTRCGDCLTACPEQILVKGDGGFPTVNFQLGECTFCGDCVSACKQPLFRPTSEVAWHYVAQIEAGCLAHAQVFCQRCQDSCEPRAIRFSPQLGRVPTPDIDTNSCNGCGACVADCPVGSIKISMPNGKSAA</sequence>
<protein>
    <recommendedName>
        <fullName evidence="6">Ferredoxin-type protein NapF</fullName>
    </recommendedName>
</protein>
<dbReference type="GO" id="GO:0046872">
    <property type="term" value="F:metal ion binding"/>
    <property type="evidence" value="ECO:0007669"/>
    <property type="project" value="UniProtKB-KW"/>
</dbReference>
<comment type="caution">
    <text evidence="8">The sequence shown here is derived from an EMBL/GenBank/DDBJ whole genome shotgun (WGS) entry which is preliminary data.</text>
</comment>
<reference evidence="8 9" key="1">
    <citation type="submission" date="2017-11" db="EMBL/GenBank/DDBJ databases">
        <title>Draft genome sequence of environmental isolate Aeromonas lusitania sp. nov. MDC 2473.</title>
        <authorList>
            <person name="Colston S.M."/>
            <person name="Navarro A."/>
            <person name="Martinez-Murcia A.J."/>
            <person name="Graf J."/>
        </authorList>
    </citation>
    <scope>NUCLEOTIDE SEQUENCE [LARGE SCALE GENOMIC DNA]</scope>
    <source>
        <strain evidence="8 9">MDC 2473</strain>
    </source>
</reference>
<evidence type="ECO:0000259" key="7">
    <source>
        <dbReference type="PROSITE" id="PS51379"/>
    </source>
</evidence>
<comment type="subunit">
    <text evidence="6">Interacts with the cytoplasmic NapA precursor.</text>
</comment>
<dbReference type="CDD" id="cd10564">
    <property type="entry name" value="NapF_like"/>
    <property type="match status" value="1"/>
</dbReference>
<dbReference type="EMBL" id="PGCP01000012">
    <property type="protein sequence ID" value="PJC93639.1"/>
    <property type="molecule type" value="Genomic_DNA"/>
</dbReference>
<dbReference type="InterPro" id="IPR017900">
    <property type="entry name" value="4Fe4S_Fe_S_CS"/>
</dbReference>
<dbReference type="PANTHER" id="PTHR24960">
    <property type="entry name" value="PHOTOSYSTEM I IRON-SULFUR CENTER-RELATED"/>
    <property type="match status" value="1"/>
</dbReference>
<comment type="similarity">
    <text evidence="6">Belongs to the NapF family.</text>
</comment>
<feature type="binding site" evidence="6">
    <location>
        <position position="146"/>
    </location>
    <ligand>
        <name>[4Fe-4S] cluster</name>
        <dbReference type="ChEBI" id="CHEBI:49883"/>
        <label>3</label>
    </ligand>
</feature>
<evidence type="ECO:0000256" key="2">
    <source>
        <dbReference type="ARBA" id="ARBA00022723"/>
    </source>
</evidence>
<dbReference type="InterPro" id="IPR050157">
    <property type="entry name" value="PSI_iron-sulfur_center"/>
</dbReference>
<dbReference type="PANTHER" id="PTHR24960:SF79">
    <property type="entry name" value="PHOTOSYSTEM I IRON-SULFUR CENTER"/>
    <property type="match status" value="1"/>
</dbReference>
<keyword evidence="1 6" id="KW-0004">4Fe-4S</keyword>
<comment type="cofactor">
    <cofactor evidence="6">
        <name>[4Fe-4S] cluster</name>
        <dbReference type="ChEBI" id="CHEBI:49883"/>
    </cofactor>
</comment>
<feature type="binding site" evidence="6">
    <location>
        <position position="49"/>
    </location>
    <ligand>
        <name>[4Fe-4S] cluster</name>
        <dbReference type="ChEBI" id="CHEBI:49883"/>
        <label>1</label>
    </ligand>
</feature>
<evidence type="ECO:0000313" key="8">
    <source>
        <dbReference type="EMBL" id="PJC93639.1"/>
    </source>
</evidence>
<dbReference type="OrthoDB" id="9808559at2"/>
<dbReference type="GO" id="GO:0051539">
    <property type="term" value="F:4 iron, 4 sulfur cluster binding"/>
    <property type="evidence" value="ECO:0007669"/>
    <property type="project" value="UniProtKB-UniRule"/>
</dbReference>
<feature type="binding site" evidence="6">
    <location>
        <position position="153"/>
    </location>
    <ligand>
        <name>[4Fe-4S] cluster</name>
        <dbReference type="ChEBI" id="CHEBI:49883"/>
        <label>3</label>
    </ligand>
</feature>
<keyword evidence="2 6" id="KW-0479">Metal-binding</keyword>
<evidence type="ECO:0000313" key="9">
    <source>
        <dbReference type="Proteomes" id="UP000232060"/>
    </source>
</evidence>
<keyword evidence="6" id="KW-0963">Cytoplasm</keyword>
<evidence type="ECO:0000256" key="4">
    <source>
        <dbReference type="ARBA" id="ARBA00023004"/>
    </source>
</evidence>
<feature type="binding site" evidence="6">
    <location>
        <position position="74"/>
    </location>
    <ligand>
        <name>[4Fe-4S] cluster</name>
        <dbReference type="ChEBI" id="CHEBI:49883"/>
        <label>2</label>
    </ligand>
</feature>
<dbReference type="PROSITE" id="PS51379">
    <property type="entry name" value="4FE4S_FER_2"/>
    <property type="match status" value="3"/>
</dbReference>
<feature type="binding site" evidence="6">
    <location>
        <position position="45"/>
    </location>
    <ligand>
        <name>[4Fe-4S] cluster</name>
        <dbReference type="ChEBI" id="CHEBI:49883"/>
        <label>1</label>
    </ligand>
</feature>
<feature type="binding site" evidence="6">
    <location>
        <position position="149"/>
    </location>
    <ligand>
        <name>[4Fe-4S] cluster</name>
        <dbReference type="ChEBI" id="CHEBI:49883"/>
        <label>3</label>
    </ligand>
</feature>
<comment type="subcellular location">
    <subcellularLocation>
        <location evidence="6">Cytoplasm</location>
    </subcellularLocation>
</comment>
<keyword evidence="5 6" id="KW-0411">Iron-sulfur</keyword>
<dbReference type="InterPro" id="IPR017896">
    <property type="entry name" value="4Fe4S_Fe-S-bd"/>
</dbReference>
<feature type="domain" description="4Fe-4S ferredoxin-type" evidence="7">
    <location>
        <begin position="60"/>
        <end position="91"/>
    </location>
</feature>
<feature type="binding site" evidence="6">
    <location>
        <position position="143"/>
    </location>
    <ligand>
        <name>[4Fe-4S] cluster</name>
        <dbReference type="ChEBI" id="CHEBI:49883"/>
        <label>3</label>
    </ligand>
</feature>
<feature type="binding site" evidence="6">
    <location>
        <position position="77"/>
    </location>
    <ligand>
        <name>[4Fe-4S] cluster</name>
        <dbReference type="ChEBI" id="CHEBI:49883"/>
        <label>2</label>
    </ligand>
</feature>
<feature type="binding site" evidence="6">
    <location>
        <position position="42"/>
    </location>
    <ligand>
        <name>[4Fe-4S] cluster</name>
        <dbReference type="ChEBI" id="CHEBI:49883"/>
        <label>1</label>
    </ligand>
</feature>
<dbReference type="InterPro" id="IPR004496">
    <property type="entry name" value="NapF"/>
</dbReference>
<keyword evidence="9" id="KW-1185">Reference proteome</keyword>
<dbReference type="PROSITE" id="PS00198">
    <property type="entry name" value="4FE4S_FER_1"/>
    <property type="match status" value="2"/>
</dbReference>
<dbReference type="RefSeq" id="WP_100859599.1">
    <property type="nucleotide sequence ID" value="NZ_PGCP01000012.1"/>
</dbReference>
<feature type="binding site" evidence="6">
    <location>
        <position position="81"/>
    </location>
    <ligand>
        <name>[4Fe-4S] cluster</name>
        <dbReference type="ChEBI" id="CHEBI:49883"/>
        <label>2</label>
    </ligand>
</feature>
<dbReference type="AlphaFoldDB" id="A0A2M8HAR6"/>
<accession>A0A2M8HAR6</accession>
<dbReference type="HAMAP" id="MF_02201">
    <property type="entry name" value="NapF"/>
    <property type="match status" value="1"/>
</dbReference>
<dbReference type="GO" id="GO:0005737">
    <property type="term" value="C:cytoplasm"/>
    <property type="evidence" value="ECO:0007669"/>
    <property type="project" value="UniProtKB-SubCell"/>
</dbReference>
<keyword evidence="4 6" id="KW-0408">Iron</keyword>
<gene>
    <name evidence="6 8" type="primary">napF</name>
    <name evidence="8" type="ORF">CUC44_08870</name>
</gene>
<keyword evidence="3 6" id="KW-0677">Repeat</keyword>
<feature type="binding site" evidence="6">
    <location>
        <position position="39"/>
    </location>
    <ligand>
        <name>[4Fe-4S] cluster</name>
        <dbReference type="ChEBI" id="CHEBI:49883"/>
        <label>1</label>
    </ligand>
</feature>
<feature type="domain" description="4Fe-4S ferredoxin-type" evidence="7">
    <location>
        <begin position="29"/>
        <end position="59"/>
    </location>
</feature>
<evidence type="ECO:0000256" key="1">
    <source>
        <dbReference type="ARBA" id="ARBA00022485"/>
    </source>
</evidence>